<name>R2XJM8_9ENTE</name>
<evidence type="ECO:0000313" key="1">
    <source>
        <dbReference type="EMBL" id="EOI55074.1"/>
    </source>
</evidence>
<gene>
    <name evidence="2" type="ORF">I592_00845</name>
    <name evidence="1" type="ORF">UKC_03115</name>
</gene>
<evidence type="ECO:0000313" key="2">
    <source>
        <dbReference type="EMBL" id="EOW81549.1"/>
    </source>
</evidence>
<dbReference type="HOGENOM" id="CLU_1756007_0_0_9"/>
<dbReference type="EMBL" id="ASWH01000001">
    <property type="protein sequence ID" value="EOW81549.1"/>
    <property type="molecule type" value="Genomic_DNA"/>
</dbReference>
<dbReference type="EMBL" id="AJDQ01000009">
    <property type="protein sequence ID" value="EOI55074.1"/>
    <property type="molecule type" value="Genomic_DNA"/>
</dbReference>
<reference evidence="2 4" key="2">
    <citation type="submission" date="2013-03" db="EMBL/GenBank/DDBJ databases">
        <title>The Genome Sequence of Enterococcus gilvus ATCC BAA-350 (PacBio/Illumina hybrid assembly).</title>
        <authorList>
            <consortium name="The Broad Institute Genomics Platform"/>
            <consortium name="The Broad Institute Genome Sequencing Center for Infectious Disease"/>
            <person name="Earl A."/>
            <person name="Russ C."/>
            <person name="Gilmore M."/>
            <person name="Surin D."/>
            <person name="Walker B."/>
            <person name="Young S."/>
            <person name="Zeng Q."/>
            <person name="Gargeya S."/>
            <person name="Fitzgerald M."/>
            <person name="Haas B."/>
            <person name="Abouelleil A."/>
            <person name="Allen A.W."/>
            <person name="Alvarado L."/>
            <person name="Arachchi H.M."/>
            <person name="Berlin A.M."/>
            <person name="Chapman S.B."/>
            <person name="Gainer-Dewar J."/>
            <person name="Goldberg J."/>
            <person name="Griggs A."/>
            <person name="Gujja S."/>
            <person name="Hansen M."/>
            <person name="Howarth C."/>
            <person name="Imamovic A."/>
            <person name="Ireland A."/>
            <person name="Larimer J."/>
            <person name="McCowan C."/>
            <person name="Murphy C."/>
            <person name="Pearson M."/>
            <person name="Poon T.W."/>
            <person name="Priest M."/>
            <person name="Roberts A."/>
            <person name="Saif S."/>
            <person name="Shea T."/>
            <person name="Sisk P."/>
            <person name="Sykes S."/>
            <person name="Wortman J."/>
            <person name="Nusbaum C."/>
            <person name="Birren B."/>
        </authorList>
    </citation>
    <scope>NUCLEOTIDE SEQUENCE [LARGE SCALE GENOMIC DNA]</scope>
    <source>
        <strain evidence="2 4">ATCC BAA-350</strain>
    </source>
</reference>
<accession>R2XJM8</accession>
<dbReference type="RefSeq" id="WP_010781477.1">
    <property type="nucleotide sequence ID" value="NZ_ASWH01000001.1"/>
</dbReference>
<keyword evidence="4" id="KW-1185">Reference proteome</keyword>
<dbReference type="Proteomes" id="UP000014160">
    <property type="component" value="Unassembled WGS sequence"/>
</dbReference>
<evidence type="ECO:0000313" key="4">
    <source>
        <dbReference type="Proteomes" id="UP000014160"/>
    </source>
</evidence>
<proteinExistence type="predicted"/>
<dbReference type="PATRIC" id="fig|1158614.3.peg.3107"/>
<comment type="caution">
    <text evidence="1">The sequence shown here is derived from an EMBL/GenBank/DDBJ whole genome shotgun (WGS) entry which is preliminary data.</text>
</comment>
<dbReference type="GeneID" id="301213620"/>
<sequence length="150" mass="17772">MLQFTTSIPTRFESFEDQQSIDQLIFLNNNFPTKSLYPVRLLRIQQKRYIESSYRVHGRKWHICPGCLHPFSEDLNDHCYTFRPDHLNLTSSFFQFEYDEFRKVIHCCSKGCLTASATIFARDSLTAKGRKYIAPNKINRDIQDIVRTFH</sequence>
<dbReference type="eggNOG" id="ENOG5032M1T">
    <property type="taxonomic scope" value="Bacteria"/>
</dbReference>
<organism evidence="1 3">
    <name type="scientific">Enterococcus gilvus ATCC BAA-350</name>
    <dbReference type="NCBI Taxonomy" id="1158614"/>
    <lineage>
        <taxon>Bacteria</taxon>
        <taxon>Bacillati</taxon>
        <taxon>Bacillota</taxon>
        <taxon>Bacilli</taxon>
        <taxon>Lactobacillales</taxon>
        <taxon>Enterococcaceae</taxon>
        <taxon>Enterococcus</taxon>
    </lineage>
</organism>
<dbReference type="AlphaFoldDB" id="R2XJM8"/>
<dbReference type="OrthoDB" id="2194820at2"/>
<evidence type="ECO:0000313" key="3">
    <source>
        <dbReference type="Proteomes" id="UP000013750"/>
    </source>
</evidence>
<protein>
    <submittedName>
        <fullName evidence="1">Uncharacterized protein</fullName>
    </submittedName>
</protein>
<reference evidence="1 3" key="1">
    <citation type="submission" date="2013-02" db="EMBL/GenBank/DDBJ databases">
        <title>The Genome Sequence of Enterococcus gilvus ATCC BAA-350.</title>
        <authorList>
            <consortium name="The Broad Institute Genome Sequencing Platform"/>
            <consortium name="The Broad Institute Genome Sequencing Center for Infectious Disease"/>
            <person name="Earl A.M."/>
            <person name="Gilmore M.S."/>
            <person name="Lebreton F."/>
            <person name="Walker B."/>
            <person name="Young S.K."/>
            <person name="Zeng Q."/>
            <person name="Gargeya S."/>
            <person name="Fitzgerald M."/>
            <person name="Haas B."/>
            <person name="Abouelleil A."/>
            <person name="Alvarado L."/>
            <person name="Arachchi H.M."/>
            <person name="Berlin A.M."/>
            <person name="Chapman S.B."/>
            <person name="Dewar J."/>
            <person name="Goldberg J."/>
            <person name="Griggs A."/>
            <person name="Gujja S."/>
            <person name="Hansen M."/>
            <person name="Howarth C."/>
            <person name="Imamovic A."/>
            <person name="Larimer J."/>
            <person name="McCowan C."/>
            <person name="Murphy C."/>
            <person name="Neiman D."/>
            <person name="Pearson M."/>
            <person name="Priest M."/>
            <person name="Roberts A."/>
            <person name="Saif S."/>
            <person name="Shea T."/>
            <person name="Sisk P."/>
            <person name="Sykes S."/>
            <person name="Wortman J."/>
            <person name="Nusbaum C."/>
            <person name="Birren B."/>
        </authorList>
    </citation>
    <scope>NUCLEOTIDE SEQUENCE [LARGE SCALE GENOMIC DNA]</scope>
    <source>
        <strain evidence="1 3">ATCC BAA-350</strain>
    </source>
</reference>
<dbReference type="Proteomes" id="UP000013750">
    <property type="component" value="Unassembled WGS sequence"/>
</dbReference>